<proteinExistence type="inferred from homology"/>
<dbReference type="Proteomes" id="UP000799779">
    <property type="component" value="Unassembled WGS sequence"/>
</dbReference>
<keyword evidence="5" id="KW-0285">Flavoprotein</keyword>
<dbReference type="InterPro" id="IPR013616">
    <property type="entry name" value="Chitin_synth_N"/>
</dbReference>
<evidence type="ECO:0000256" key="4">
    <source>
        <dbReference type="ARBA" id="ARBA00022475"/>
    </source>
</evidence>
<feature type="compositionally biased region" description="Polar residues" evidence="13">
    <location>
        <begin position="931"/>
        <end position="946"/>
    </location>
</feature>
<feature type="compositionally biased region" description="Low complexity" evidence="13">
    <location>
        <begin position="1878"/>
        <end position="1900"/>
    </location>
</feature>
<evidence type="ECO:0000259" key="16">
    <source>
        <dbReference type="Pfam" id="PF07976"/>
    </source>
</evidence>
<dbReference type="Gene3D" id="3.30.9.10">
    <property type="entry name" value="D-Amino Acid Oxidase, subunit A, domain 2"/>
    <property type="match status" value="1"/>
</dbReference>
<keyword evidence="4" id="KW-1003">Cell membrane</keyword>
<feature type="region of interest" description="Disordered" evidence="13">
    <location>
        <begin position="1064"/>
        <end position="1111"/>
    </location>
</feature>
<dbReference type="GO" id="GO:0006031">
    <property type="term" value="P:chitin biosynthetic process"/>
    <property type="evidence" value="ECO:0007669"/>
    <property type="project" value="TreeGrafter"/>
</dbReference>
<dbReference type="InterPro" id="IPR012941">
    <property type="entry name" value="Phe_hydrox_C_dim_dom"/>
</dbReference>
<dbReference type="Pfam" id="PF08407">
    <property type="entry name" value="Chitin_synth_1N"/>
    <property type="match status" value="1"/>
</dbReference>
<dbReference type="GO" id="GO:0004100">
    <property type="term" value="F:chitin synthase activity"/>
    <property type="evidence" value="ECO:0007669"/>
    <property type="project" value="UniProtKB-EC"/>
</dbReference>
<sequence length="1900" mass="211831">MAAWMARCGINTCIVDKRSTKIYAGQADGLQIRTLEIFDSFGFADRAWKEANHMMEFCMWNPDTAGVLRRSDSVPNVPAGLSRFREIVLHQGRIERFFLDHIKKHSKDNIRVERAVMPESMEIDEDLCDTHDADSYPITVKLRHLTEEEAAPAQTNGTANSDGMFRSNLAEDDTADLLQRSQRKGGETEVVKAKYLVGCDGAHSWTRGQLGFQLEGEPTDYIWGVLDVIPITDFPDIRKRCAVHSASSGSLMVIPRENKLVRLYIQLTEIKPDSSGRADRSQITPETIIKAAQKILHPYKLTYKYCDWYTAYQIGQRVGTNFDYRSRVFLAGDAVHTHSPKAGQGMNVSMQDAYNLGWKLALVAKGIAKPAILKTYESERRQVARDLIEFDHKFSRLFSGRPARDVMDESGVSMSEFKEAFLKGNLFAAGLSVDYGPSMLIAKPNDATQQHDLAKPLLTSGNNVTGKHLLATNIKIGMRFPSFKVLNQASARPYHFQERLRSDSRFRLIIFAGNVLSPSQKSRLDSFCAGLSSSSILNPHLYTHIDVLACHSAPRTETDLLKDFPEVLHPFDEETGWDYESVFVDDESPYEKCGGAYEGYGIDREGGCVVITRPDQYVGHVGEEAGSGWELSLRGNASASWKRTMDMHFHGELSMWSIQYFRVFAAATRAQERRWTSCDDTRTTGGDASTSEPTTVRPSSCTTNSLQETLPSAVACFSTPSCIIVLLESKTNFHAPVLHARKQQSNTHKLHCAATYPRREHSTNTNSSAVSRNGSAVDAIQTCAAASGSTMRLLTNVDEAQFQPYVSPFLPSRRPRVDTCSTNSSLPRPGVTESSSLLSSTDSTAATLGQNMTAPEARRQQVAEDAIVDLLRDADQALNPRAAAAPSSSSSPPARKKPLGARMAAGVLPTKPQAKDPGLPLHNISRPISPLSRSYQPSVSSVNMSRAPSVLDTAPNMPPPDIDSPAYVPYRRPVSPERTSPSRPWTPSRSSADYARPPASTMSYEPSDLNGSPRPGTPSSRYGGRPGSPKRPLPPAPLFAGGRPVSRDSNMTVDMSTIHVNDDDVFSTDDRPDLHSRRSYMSDETAAEEYPVEDEKDEAHYGPAPNGPQLRRGAREAVMSKKEVRLINGELIINCNIPTILHSFLPRRDDDEFTHMRYTAVTCDPDDFVDRNYKLRQNISSRETELFICVTMYNENEIDFTRTMHGVMRNISHFCSRTRSRTWGKDGWQKIVVCIISDGRTKVHPRTLDALAAMGCYQNGIGKNKINDKEVTAHVYEYTTQVSLDSDLKFKGAEKGIVPCQMIFCMKERNQKKLNSHRWFFNAFGRALNPNVCILLDVGTKPGPKALYHLWKAFDTDSSVAGAAGEIKAGKGKGWLGLLNPLVASQNFEYKMSNILDKPLESVFGYITVLPGALSAYRYHALQNDHTGHGPLSQYFKGETLHGQDADVFTANMYLAEDRILCWELVAKRSEQWVLKYVKSATGETDVPDSVPEFISQRRRWLNGAFFAAVYSLLHFKQVWATDHSIWRKTLLHIEFVYQFVSLMFTFFSLANFYLTFYFIAGSLADPKLDPFGHHVGKYIFYVLRYTCVLLICMQFILSMGNRPQGAKKMFLWSMVGYCVIMAYTTFASIYIVVVQLKDPKAPKRLGNNVFTNLIVSTATTIGLYFLMSFLYLDPWHMFTSSAQYFALLPSYICTLQVYAFCNTHDITWGTKGDNVAKTDLGNAKGKGSDVVEVEMPSEQLDIDSGYDEALRNLRDRIEVPKDVVSESQAQEDYYRAVRTYMVVVWLISNAILAMSVSEAYSGSNVSANFYLKFILWAVAGLAFFRAIGSSSFLIINWINTAVEARHRWQDKRENKTGLGGGRKKFGKGWGGGGGSWWSGSSVGSKVSSWTPSSWGGSRA</sequence>
<evidence type="ECO:0000256" key="7">
    <source>
        <dbReference type="ARBA" id="ARBA00022679"/>
    </source>
</evidence>
<feature type="region of interest" description="Disordered" evidence="13">
    <location>
        <begin position="1854"/>
        <end position="1900"/>
    </location>
</feature>
<dbReference type="PRINTS" id="PR00420">
    <property type="entry name" value="RNGMNOXGNASE"/>
</dbReference>
<reference evidence="18" key="1">
    <citation type="journal article" date="2020" name="Stud. Mycol.">
        <title>101 Dothideomycetes genomes: a test case for predicting lifestyles and emergence of pathogens.</title>
        <authorList>
            <person name="Haridas S."/>
            <person name="Albert R."/>
            <person name="Binder M."/>
            <person name="Bloem J."/>
            <person name="Labutti K."/>
            <person name="Salamov A."/>
            <person name="Andreopoulos B."/>
            <person name="Baker S."/>
            <person name="Barry K."/>
            <person name="Bills G."/>
            <person name="Bluhm B."/>
            <person name="Cannon C."/>
            <person name="Castanera R."/>
            <person name="Culley D."/>
            <person name="Daum C."/>
            <person name="Ezra D."/>
            <person name="Gonzalez J."/>
            <person name="Henrissat B."/>
            <person name="Kuo A."/>
            <person name="Liang C."/>
            <person name="Lipzen A."/>
            <person name="Lutzoni F."/>
            <person name="Magnuson J."/>
            <person name="Mondo S."/>
            <person name="Nolan M."/>
            <person name="Ohm R."/>
            <person name="Pangilinan J."/>
            <person name="Park H.-J."/>
            <person name="Ramirez L."/>
            <person name="Alfaro M."/>
            <person name="Sun H."/>
            <person name="Tritt A."/>
            <person name="Yoshinaga Y."/>
            <person name="Zwiers L.-H."/>
            <person name="Turgeon B."/>
            <person name="Goodwin S."/>
            <person name="Spatafora J."/>
            <person name="Crous P."/>
            <person name="Grigoriev I."/>
        </authorList>
    </citation>
    <scope>NUCLEOTIDE SEQUENCE</scope>
    <source>
        <strain evidence="18">CBS 123094</strain>
    </source>
</reference>
<evidence type="ECO:0000256" key="13">
    <source>
        <dbReference type="SAM" id="MobiDB-lite"/>
    </source>
</evidence>
<dbReference type="CDD" id="cd02979">
    <property type="entry name" value="PHOX_C"/>
    <property type="match status" value="1"/>
</dbReference>
<dbReference type="InterPro" id="IPR004835">
    <property type="entry name" value="Chitin_synth"/>
</dbReference>
<evidence type="ECO:0000259" key="15">
    <source>
        <dbReference type="Pfam" id="PF01494"/>
    </source>
</evidence>
<evidence type="ECO:0000256" key="8">
    <source>
        <dbReference type="ARBA" id="ARBA00022692"/>
    </source>
</evidence>
<dbReference type="PANTHER" id="PTHR22914:SF38">
    <property type="entry name" value="CHITIN SYNTHASE 2"/>
    <property type="match status" value="1"/>
</dbReference>
<name>A0A6A5WM90_9PLEO</name>
<keyword evidence="11" id="KW-0560">Oxidoreductase</keyword>
<evidence type="ECO:0000256" key="1">
    <source>
        <dbReference type="ARBA" id="ARBA00004651"/>
    </source>
</evidence>
<dbReference type="InterPro" id="IPR036249">
    <property type="entry name" value="Thioredoxin-like_sf"/>
</dbReference>
<dbReference type="CDD" id="cd04190">
    <property type="entry name" value="Chitin_synth_C"/>
    <property type="match status" value="1"/>
</dbReference>
<feature type="compositionally biased region" description="Acidic residues" evidence="13">
    <location>
        <begin position="1085"/>
        <end position="1096"/>
    </location>
</feature>
<protein>
    <recommendedName>
        <fullName evidence="3">chitin synthase</fullName>
        <ecNumber evidence="3">2.4.1.16</ecNumber>
    </recommendedName>
</protein>
<evidence type="ECO:0000256" key="3">
    <source>
        <dbReference type="ARBA" id="ARBA00012543"/>
    </source>
</evidence>
<dbReference type="Gene3D" id="3.40.30.20">
    <property type="match status" value="1"/>
</dbReference>
<dbReference type="Pfam" id="PF01494">
    <property type="entry name" value="FAD_binding_3"/>
    <property type="match status" value="1"/>
</dbReference>
<feature type="transmembrane region" description="Helical" evidence="14">
    <location>
        <begin position="1579"/>
        <end position="1598"/>
    </location>
</feature>
<evidence type="ECO:0000256" key="10">
    <source>
        <dbReference type="ARBA" id="ARBA00022989"/>
    </source>
</evidence>
<dbReference type="SUPFAM" id="SSF54373">
    <property type="entry name" value="FAD-linked reductases, C-terminal domain"/>
    <property type="match status" value="1"/>
</dbReference>
<feature type="region of interest" description="Disordered" evidence="13">
    <location>
        <begin position="880"/>
        <end position="1050"/>
    </location>
</feature>
<dbReference type="PANTHER" id="PTHR22914">
    <property type="entry name" value="CHITIN SYNTHASE"/>
    <property type="match status" value="1"/>
</dbReference>
<evidence type="ECO:0000256" key="9">
    <source>
        <dbReference type="ARBA" id="ARBA00022827"/>
    </source>
</evidence>
<keyword evidence="7 18" id="KW-0808">Transferase</keyword>
<comment type="subcellular location">
    <subcellularLocation>
        <location evidence="1">Cell membrane</location>
        <topology evidence="1">Multi-pass membrane protein</topology>
    </subcellularLocation>
</comment>
<feature type="compositionally biased region" description="Polar residues" evidence="13">
    <location>
        <begin position="683"/>
        <end position="703"/>
    </location>
</feature>
<feature type="domain" description="FAD-binding" evidence="15">
    <location>
        <begin position="2"/>
        <end position="390"/>
    </location>
</feature>
<feature type="transmembrane region" description="Helical" evidence="14">
    <location>
        <begin position="1610"/>
        <end position="1634"/>
    </location>
</feature>
<dbReference type="Gene3D" id="3.50.50.60">
    <property type="entry name" value="FAD/NAD(P)-binding domain"/>
    <property type="match status" value="1"/>
</dbReference>
<keyword evidence="10 14" id="KW-1133">Transmembrane helix</keyword>
<feature type="domain" description="Chitin synthase N-terminal" evidence="17">
    <location>
        <begin position="1120"/>
        <end position="1185"/>
    </location>
</feature>
<feature type="compositionally biased region" description="Low complexity" evidence="13">
    <location>
        <begin position="976"/>
        <end position="991"/>
    </location>
</feature>
<dbReference type="SUPFAM" id="SSF51905">
    <property type="entry name" value="FAD/NAD(P)-binding domain"/>
    <property type="match status" value="1"/>
</dbReference>
<feature type="compositionally biased region" description="Low complexity" evidence="13">
    <location>
        <begin position="880"/>
        <end position="893"/>
    </location>
</feature>
<evidence type="ECO:0000256" key="14">
    <source>
        <dbReference type="SAM" id="Phobius"/>
    </source>
</evidence>
<evidence type="ECO:0000256" key="5">
    <source>
        <dbReference type="ARBA" id="ARBA00022630"/>
    </source>
</evidence>
<dbReference type="InterPro" id="IPR036188">
    <property type="entry name" value="FAD/NAD-bd_sf"/>
</dbReference>
<dbReference type="OrthoDB" id="26569at2759"/>
<feature type="compositionally biased region" description="Gly residues" evidence="13">
    <location>
        <begin position="1868"/>
        <end position="1877"/>
    </location>
</feature>
<dbReference type="Pfam" id="PF01644">
    <property type="entry name" value="Chitin_synth_1"/>
    <property type="match status" value="1"/>
</dbReference>
<organism evidence="18 19">
    <name type="scientific">Amniculicola lignicola CBS 123094</name>
    <dbReference type="NCBI Taxonomy" id="1392246"/>
    <lineage>
        <taxon>Eukaryota</taxon>
        <taxon>Fungi</taxon>
        <taxon>Dikarya</taxon>
        <taxon>Ascomycota</taxon>
        <taxon>Pezizomycotina</taxon>
        <taxon>Dothideomycetes</taxon>
        <taxon>Pleosporomycetidae</taxon>
        <taxon>Pleosporales</taxon>
        <taxon>Amniculicolaceae</taxon>
        <taxon>Amniculicola</taxon>
    </lineage>
</organism>
<feature type="transmembrane region" description="Helical" evidence="14">
    <location>
        <begin position="1814"/>
        <end position="1839"/>
    </location>
</feature>
<feature type="region of interest" description="Disordered" evidence="13">
    <location>
        <begin position="813"/>
        <end position="842"/>
    </location>
</feature>
<dbReference type="EMBL" id="ML977601">
    <property type="protein sequence ID" value="KAF1998756.1"/>
    <property type="molecule type" value="Genomic_DNA"/>
</dbReference>
<evidence type="ECO:0000256" key="2">
    <source>
        <dbReference type="ARBA" id="ARBA00007801"/>
    </source>
</evidence>
<dbReference type="GO" id="GO:0030428">
    <property type="term" value="C:cell septum"/>
    <property type="evidence" value="ECO:0007669"/>
    <property type="project" value="TreeGrafter"/>
</dbReference>
<evidence type="ECO:0000259" key="17">
    <source>
        <dbReference type="Pfam" id="PF08407"/>
    </source>
</evidence>
<evidence type="ECO:0000313" key="18">
    <source>
        <dbReference type="EMBL" id="KAF1998756.1"/>
    </source>
</evidence>
<feature type="domain" description="Phenol hydroxylase-like C-terminal dimerisation" evidence="16">
    <location>
        <begin position="433"/>
        <end position="623"/>
    </location>
</feature>
<comment type="similarity">
    <text evidence="2">Belongs to the PheA/TfdB FAD monooxygenase family.</text>
</comment>
<evidence type="ECO:0000256" key="6">
    <source>
        <dbReference type="ARBA" id="ARBA00022676"/>
    </source>
</evidence>
<dbReference type="GO" id="GO:0016491">
    <property type="term" value="F:oxidoreductase activity"/>
    <property type="evidence" value="ECO:0007669"/>
    <property type="project" value="UniProtKB-KW"/>
</dbReference>
<feature type="region of interest" description="Disordered" evidence="13">
    <location>
        <begin position="675"/>
        <end position="703"/>
    </location>
</feature>
<dbReference type="InterPro" id="IPR038220">
    <property type="entry name" value="PHOX_C_sf"/>
</dbReference>
<feature type="transmembrane region" description="Helical" evidence="14">
    <location>
        <begin position="1654"/>
        <end position="1673"/>
    </location>
</feature>
<gene>
    <name evidence="18" type="ORF">P154DRAFT_536075</name>
</gene>
<dbReference type="GO" id="GO:0005886">
    <property type="term" value="C:plasma membrane"/>
    <property type="evidence" value="ECO:0007669"/>
    <property type="project" value="UniProtKB-SubCell"/>
</dbReference>
<keyword evidence="9" id="KW-0274">FAD</keyword>
<feature type="transmembrane region" description="Helical" evidence="14">
    <location>
        <begin position="1781"/>
        <end position="1802"/>
    </location>
</feature>
<dbReference type="InterPro" id="IPR029044">
    <property type="entry name" value="Nucleotide-diphossugar_trans"/>
</dbReference>
<keyword evidence="12 14" id="KW-0472">Membrane</keyword>
<dbReference type="InterPro" id="IPR002938">
    <property type="entry name" value="FAD-bd"/>
</dbReference>
<keyword evidence="8 14" id="KW-0812">Transmembrane</keyword>
<dbReference type="SUPFAM" id="SSF52833">
    <property type="entry name" value="Thioredoxin-like"/>
    <property type="match status" value="1"/>
</dbReference>
<evidence type="ECO:0000256" key="11">
    <source>
        <dbReference type="ARBA" id="ARBA00023002"/>
    </source>
</evidence>
<keyword evidence="19" id="KW-1185">Reference proteome</keyword>
<dbReference type="SUPFAM" id="SSF53448">
    <property type="entry name" value="Nucleotide-diphospho-sugar transferases"/>
    <property type="match status" value="1"/>
</dbReference>
<evidence type="ECO:0000256" key="12">
    <source>
        <dbReference type="ARBA" id="ARBA00023136"/>
    </source>
</evidence>
<dbReference type="EC" id="2.4.1.16" evidence="3"/>
<dbReference type="Pfam" id="PF07976">
    <property type="entry name" value="Phe_hydrox_dim"/>
    <property type="match status" value="1"/>
</dbReference>
<feature type="transmembrane region" description="Helical" evidence="14">
    <location>
        <begin position="1536"/>
        <end position="1559"/>
    </location>
</feature>
<accession>A0A6A5WM90</accession>
<dbReference type="GO" id="GO:0071949">
    <property type="term" value="F:FAD binding"/>
    <property type="evidence" value="ECO:0007669"/>
    <property type="project" value="InterPro"/>
</dbReference>
<evidence type="ECO:0000313" key="19">
    <source>
        <dbReference type="Proteomes" id="UP000799779"/>
    </source>
</evidence>
<keyword evidence="6" id="KW-0328">Glycosyltransferase</keyword>